<comment type="caution">
    <text evidence="1">The sequence shown here is derived from an EMBL/GenBank/DDBJ whole genome shotgun (WGS) entry which is preliminary data.</text>
</comment>
<dbReference type="Gene3D" id="3.90.1720.10">
    <property type="entry name" value="endopeptidase domain like (from Nostoc punctiforme)"/>
    <property type="match status" value="1"/>
</dbReference>
<dbReference type="InterPro" id="IPR038765">
    <property type="entry name" value="Papain-like_cys_pep_sf"/>
</dbReference>
<dbReference type="EMBL" id="FOEV01000014">
    <property type="protein sequence ID" value="SER22180.1"/>
    <property type="molecule type" value="Genomic_DNA"/>
</dbReference>
<evidence type="ECO:0000313" key="2">
    <source>
        <dbReference type="Proteomes" id="UP000183210"/>
    </source>
</evidence>
<dbReference type="GeneID" id="300269202"/>
<dbReference type="RefSeq" id="WP_074828755.1">
    <property type="nucleotide sequence ID" value="NZ_FOEV01000014.1"/>
</dbReference>
<protein>
    <submittedName>
        <fullName evidence="1">Uncharacterized protein</fullName>
    </submittedName>
</protein>
<accession>A0A9X8MG81</accession>
<sequence length="280" mass="30987">MSSSILNTIFGKRRHVITDFLSKWATKKLRRNKSAIGHNDHLKRPLHFHKCLADRRHSGVLSLDNPHPIFLTEADLAPADVLFCPNDEADLIRAAISYGSAGDYVHTAIYIGKGYAIEAAKGGVVKVKLDDIIKRYPYVAVARCFGAKPEGVPELGKKVVDFCLLHAQAKTPYNVKGALMAPLLELQELELQNRAKRWSVPNHRSSPIESLFCSQLAVEAFINGGYIPEGTVNSASYSPTKLAEDRMFGLIGYFGDQALRNHIRDNDYFLTGGIPRACPV</sequence>
<reference evidence="1 2" key="1">
    <citation type="submission" date="2016-10" db="EMBL/GenBank/DDBJ databases">
        <authorList>
            <person name="Varghese N."/>
            <person name="Submissions S."/>
        </authorList>
    </citation>
    <scope>NUCLEOTIDE SEQUENCE [LARGE SCALE GENOMIC DNA]</scope>
    <source>
        <strain evidence="1 2">LMG 21974</strain>
    </source>
</reference>
<name>A0A9X8MG81_9PSED</name>
<dbReference type="SUPFAM" id="SSF54001">
    <property type="entry name" value="Cysteine proteinases"/>
    <property type="match status" value="1"/>
</dbReference>
<organism evidence="1 2">
    <name type="scientific">Pseudomonas lutea</name>
    <dbReference type="NCBI Taxonomy" id="243924"/>
    <lineage>
        <taxon>Bacteria</taxon>
        <taxon>Pseudomonadati</taxon>
        <taxon>Pseudomonadota</taxon>
        <taxon>Gammaproteobacteria</taxon>
        <taxon>Pseudomonadales</taxon>
        <taxon>Pseudomonadaceae</taxon>
        <taxon>Pseudomonas</taxon>
    </lineage>
</organism>
<gene>
    <name evidence="1" type="ORF">SAMN05216409_11466</name>
</gene>
<evidence type="ECO:0000313" key="1">
    <source>
        <dbReference type="EMBL" id="SER22180.1"/>
    </source>
</evidence>
<dbReference type="Proteomes" id="UP000183210">
    <property type="component" value="Unassembled WGS sequence"/>
</dbReference>
<dbReference type="AlphaFoldDB" id="A0A9X8MG81"/>
<proteinExistence type="predicted"/>